<keyword evidence="10" id="KW-0067">ATP-binding</keyword>
<feature type="region of interest" description="Disordered" evidence="15">
    <location>
        <begin position="1303"/>
        <end position="1324"/>
    </location>
</feature>
<dbReference type="InterPro" id="IPR003594">
    <property type="entry name" value="HATPase_dom"/>
</dbReference>
<gene>
    <name evidence="19" type="ORF">DCS_06582</name>
</gene>
<evidence type="ECO:0000256" key="4">
    <source>
        <dbReference type="ARBA" id="ARBA00022475"/>
    </source>
</evidence>
<feature type="region of interest" description="Disordered" evidence="15">
    <location>
        <begin position="1"/>
        <end position="42"/>
    </location>
</feature>
<feature type="compositionally biased region" description="Low complexity" evidence="15">
    <location>
        <begin position="289"/>
        <end position="310"/>
    </location>
</feature>
<dbReference type="InParanoid" id="A0A151GBY5"/>
<dbReference type="CDD" id="cd00130">
    <property type="entry name" value="PAS"/>
    <property type="match status" value="1"/>
</dbReference>
<dbReference type="STRING" id="98403.A0A151GBY5"/>
<feature type="compositionally biased region" description="Basic and acidic residues" evidence="15">
    <location>
        <begin position="167"/>
        <end position="176"/>
    </location>
</feature>
<evidence type="ECO:0000256" key="14">
    <source>
        <dbReference type="SAM" id="Coils"/>
    </source>
</evidence>
<feature type="domain" description="Response regulatory" evidence="17">
    <location>
        <begin position="1073"/>
        <end position="1199"/>
    </location>
</feature>
<dbReference type="PROSITE" id="PS50112">
    <property type="entry name" value="PAS"/>
    <property type="match status" value="1"/>
</dbReference>
<evidence type="ECO:0000256" key="8">
    <source>
        <dbReference type="ARBA" id="ARBA00022741"/>
    </source>
</evidence>
<keyword evidence="5 13" id="KW-0597">Phosphoprotein</keyword>
<dbReference type="GeneID" id="63719225"/>
<dbReference type="NCBIfam" id="TIGR00229">
    <property type="entry name" value="sensory_box"/>
    <property type="match status" value="1"/>
</dbReference>
<dbReference type="SMART" id="SM00388">
    <property type="entry name" value="HisKA"/>
    <property type="match status" value="1"/>
</dbReference>
<keyword evidence="11" id="KW-1133">Transmembrane helix</keyword>
<proteinExistence type="predicted"/>
<dbReference type="Gene3D" id="1.10.287.130">
    <property type="match status" value="1"/>
</dbReference>
<keyword evidence="6" id="KW-0808">Transferase</keyword>
<evidence type="ECO:0000256" key="11">
    <source>
        <dbReference type="ARBA" id="ARBA00022989"/>
    </source>
</evidence>
<dbReference type="SUPFAM" id="SSF47384">
    <property type="entry name" value="Homodimeric domain of signal transducing histidine kinase"/>
    <property type="match status" value="1"/>
</dbReference>
<dbReference type="PROSITE" id="PS50110">
    <property type="entry name" value="RESPONSE_REGULATORY"/>
    <property type="match status" value="1"/>
</dbReference>
<dbReference type="Pfam" id="PF08447">
    <property type="entry name" value="PAS_3"/>
    <property type="match status" value="1"/>
</dbReference>
<feature type="modified residue" description="4-aspartylphosphate" evidence="13">
    <location>
        <position position="1128"/>
    </location>
</feature>
<evidence type="ECO:0000256" key="1">
    <source>
        <dbReference type="ARBA" id="ARBA00000085"/>
    </source>
</evidence>
<feature type="region of interest" description="Disordered" evidence="15">
    <location>
        <begin position="281"/>
        <end position="310"/>
    </location>
</feature>
<sequence>MGVSLDMTSPEKPPGNSQTRGSDDELASLATSSSRHDGNASPVIKGRFLREPFASARSPSQNSFRLTMPLISPGQLAFSALRYLPMPTVVLNSLKTVVLANEAMGRMLGIIADDSDQDATATVEHLRGQTLSQVGIDMLQDGRPVWISWEAFLDSLIQDIAVRPPSHGEWKGRECGSDDGDATPTKAPLTADGSTGPSGRTRQDVVVDVVISRKDIGKTTFDSRYKSKESEYQAFARMIITIWEVEDRQTFFTLTFTNTESSPPPPPANARKYVARPNTLEAVDRRSIPHSNPSSGPSSRESSSPCYHSPSVVTVSSSPFPPMGPPAVASHSSAPSLLQKMILMKDAILDNTRMPILVVWKDGSVTFPNKAAKLLLSVDADLDSLTDGFELIKHWHLWTEDFSRQLDVSEYPISILLRTERPFASIRVGMYDRDGNKVVFDALGEAIRDNTTGQFLAGVITGRDVTTITEEITLIKERDDERFKLICDTMPQLVWTATPEGVHDFFNTRWYTFTGLTPEECLGENWKIPFHPDDEPEAFARWRHSLKTGHQYQMEYRCRGNDGEWRWFLGRALAVRNKDTGKIEKWFGTCTDIHESMQTKLNARRTRQQLLSVIAHSHVTIFTVDPGLRVTMLEGALIWNKTYEENHDGSRWYIGENMYKVFNRLTDQLQEGERPEFLRPIEDILHAKSTEDVKEHAIDDRFYRTRFLPMYGKKAKDGKLTSESCIEGVTGVIMDVTELKEREEAIREQSREKRRAMANEAAAKEANRLKSQFLANMSHEIRTPITGVLGMAELLSDMDLDDEQRDYVDNIQSSATSLLTVINDILDFSKVESGRLDFEEVQFSLSLIVKEVGRMLRFAVERKNLDFRSDIGSDIANDMVVIGDPGRLRQIITNLLTNSIKFTNQGYVRFSVVKEKETTDSVEIRFTIEDSGIGIQEDVRRRLFQPFSQGDASTARRFGGTGLGLTICKNLLDLMRGRITLESTVGTGTTATFWVPFNKPQGPRDPSLVQVMAMSDRLQSLSCNSSEYDQIAGVQKGTDGAAASAALTRRRHHRRASPCVERELPQSERAGIYILVVEDNPVNQMIAIKTILKLGFRVTAVWNGKEALDYLMGVSRGQNVKPDIILMDVQMPIVDGYKCTHLLRYHLPYKTILQDVPIVAMTASAIYGDREKCTRAGMDDYLAKPVKMSILERMLIRWSLSRRRAPCSYDAVASDCSEMSEHCDNADIPHIGLEDEILSGSDRRGEKYSSPLNLDVSQPPSTSGRREPSPLGTLVMTELAPQIRRQEGEEELTSLLQESKLIDAAGGPPNLRSNALHEPSHGEALTEENMTKLESETSNLDNKIA</sequence>
<dbReference type="GO" id="GO:0000155">
    <property type="term" value="F:phosphorelay sensor kinase activity"/>
    <property type="evidence" value="ECO:0007669"/>
    <property type="project" value="InterPro"/>
</dbReference>
<dbReference type="Gene3D" id="3.30.565.10">
    <property type="entry name" value="Histidine kinase-like ATPase, C-terminal domain"/>
    <property type="match status" value="1"/>
</dbReference>
<feature type="compositionally biased region" description="Polar residues" evidence="15">
    <location>
        <begin position="1250"/>
        <end position="1263"/>
    </location>
</feature>
<dbReference type="Pfam" id="PF00512">
    <property type="entry name" value="HisKA"/>
    <property type="match status" value="1"/>
</dbReference>
<dbReference type="InterPro" id="IPR000014">
    <property type="entry name" value="PAS"/>
</dbReference>
<evidence type="ECO:0000259" key="16">
    <source>
        <dbReference type="PROSITE" id="PS50109"/>
    </source>
</evidence>
<dbReference type="GO" id="GO:0005886">
    <property type="term" value="C:plasma membrane"/>
    <property type="evidence" value="ECO:0007669"/>
    <property type="project" value="UniProtKB-SubCell"/>
</dbReference>
<feature type="domain" description="PAS" evidence="18">
    <location>
        <begin position="479"/>
        <end position="549"/>
    </location>
</feature>
<dbReference type="PANTHER" id="PTHR43047:SF74">
    <property type="entry name" value="HISTIDINE KINASE-RELATED"/>
    <property type="match status" value="1"/>
</dbReference>
<comment type="caution">
    <text evidence="19">The sequence shown here is derived from an EMBL/GenBank/DDBJ whole genome shotgun (WGS) entry which is preliminary data.</text>
</comment>
<dbReference type="InterPro" id="IPR004358">
    <property type="entry name" value="Sig_transdc_His_kin-like_C"/>
</dbReference>
<evidence type="ECO:0000256" key="13">
    <source>
        <dbReference type="PROSITE-ProRule" id="PRU00169"/>
    </source>
</evidence>
<dbReference type="PANTHER" id="PTHR43047">
    <property type="entry name" value="TWO-COMPONENT HISTIDINE PROTEIN KINASE"/>
    <property type="match status" value="1"/>
</dbReference>
<dbReference type="Proteomes" id="UP000076580">
    <property type="component" value="Chromosome 03"/>
</dbReference>
<evidence type="ECO:0000256" key="7">
    <source>
        <dbReference type="ARBA" id="ARBA00022692"/>
    </source>
</evidence>
<comment type="subcellular location">
    <subcellularLocation>
        <location evidence="2">Cell membrane</location>
        <topology evidence="2">Multi-pass membrane protein</topology>
    </subcellularLocation>
</comment>
<keyword evidence="12" id="KW-0472">Membrane</keyword>
<evidence type="ECO:0000256" key="12">
    <source>
        <dbReference type="ARBA" id="ARBA00023136"/>
    </source>
</evidence>
<evidence type="ECO:0000256" key="3">
    <source>
        <dbReference type="ARBA" id="ARBA00012438"/>
    </source>
</evidence>
<dbReference type="Gene3D" id="3.40.50.2300">
    <property type="match status" value="1"/>
</dbReference>
<evidence type="ECO:0000313" key="20">
    <source>
        <dbReference type="Proteomes" id="UP000076580"/>
    </source>
</evidence>
<dbReference type="GO" id="GO:0005524">
    <property type="term" value="F:ATP binding"/>
    <property type="evidence" value="ECO:0007669"/>
    <property type="project" value="UniProtKB-KW"/>
</dbReference>
<dbReference type="SUPFAM" id="SSF52172">
    <property type="entry name" value="CheY-like"/>
    <property type="match status" value="1"/>
</dbReference>
<evidence type="ECO:0000256" key="6">
    <source>
        <dbReference type="ARBA" id="ARBA00022679"/>
    </source>
</evidence>
<dbReference type="CDD" id="cd16922">
    <property type="entry name" value="HATPase_EvgS-ArcB-TorS-like"/>
    <property type="match status" value="1"/>
</dbReference>
<dbReference type="FunFam" id="3.30.450.20:FF:000099">
    <property type="entry name" value="Sensory box sensor histidine kinase"/>
    <property type="match status" value="1"/>
</dbReference>
<evidence type="ECO:0000259" key="17">
    <source>
        <dbReference type="PROSITE" id="PS50110"/>
    </source>
</evidence>
<evidence type="ECO:0000256" key="9">
    <source>
        <dbReference type="ARBA" id="ARBA00022777"/>
    </source>
</evidence>
<keyword evidence="9 19" id="KW-0418">Kinase</keyword>
<evidence type="ECO:0000256" key="5">
    <source>
        <dbReference type="ARBA" id="ARBA00022553"/>
    </source>
</evidence>
<dbReference type="InterPro" id="IPR013655">
    <property type="entry name" value="PAS_fold_3"/>
</dbReference>
<dbReference type="InterPro" id="IPR011006">
    <property type="entry name" value="CheY-like_superfamily"/>
</dbReference>
<dbReference type="PROSITE" id="PS50109">
    <property type="entry name" value="HIS_KIN"/>
    <property type="match status" value="1"/>
</dbReference>
<dbReference type="EMBL" id="LAYC01000003">
    <property type="protein sequence ID" value="KYK54622.1"/>
    <property type="molecule type" value="Genomic_DNA"/>
</dbReference>
<dbReference type="SMART" id="SM00086">
    <property type="entry name" value="PAC"/>
    <property type="match status" value="2"/>
</dbReference>
<feature type="domain" description="Histidine kinase" evidence="16">
    <location>
        <begin position="776"/>
        <end position="999"/>
    </location>
</feature>
<dbReference type="GO" id="GO:0009927">
    <property type="term" value="F:histidine phosphotransfer kinase activity"/>
    <property type="evidence" value="ECO:0007669"/>
    <property type="project" value="TreeGrafter"/>
</dbReference>
<keyword evidence="8" id="KW-0547">Nucleotide-binding</keyword>
<dbReference type="SMART" id="SM00091">
    <property type="entry name" value="PAS"/>
    <property type="match status" value="2"/>
</dbReference>
<dbReference type="InterPro" id="IPR036890">
    <property type="entry name" value="HATPase_C_sf"/>
</dbReference>
<dbReference type="SUPFAM" id="SSF55874">
    <property type="entry name" value="ATPase domain of HSP90 chaperone/DNA topoisomerase II/histidine kinase"/>
    <property type="match status" value="1"/>
</dbReference>
<dbReference type="InterPro" id="IPR036097">
    <property type="entry name" value="HisK_dim/P_sf"/>
</dbReference>
<dbReference type="SMART" id="SM00387">
    <property type="entry name" value="HATPase_c"/>
    <property type="match status" value="1"/>
</dbReference>
<evidence type="ECO:0000313" key="19">
    <source>
        <dbReference type="EMBL" id="KYK54622.1"/>
    </source>
</evidence>
<comment type="catalytic activity">
    <reaction evidence="1">
        <text>ATP + protein L-histidine = ADP + protein N-phospho-L-histidine.</text>
        <dbReference type="EC" id="2.7.13.3"/>
    </reaction>
</comment>
<dbReference type="Gene3D" id="3.30.450.20">
    <property type="entry name" value="PAS domain"/>
    <property type="match status" value="2"/>
</dbReference>
<organism evidence="19 20">
    <name type="scientific">Drechmeria coniospora</name>
    <name type="common">Nematophagous fungus</name>
    <name type="synonym">Meria coniospora</name>
    <dbReference type="NCBI Taxonomy" id="98403"/>
    <lineage>
        <taxon>Eukaryota</taxon>
        <taxon>Fungi</taxon>
        <taxon>Dikarya</taxon>
        <taxon>Ascomycota</taxon>
        <taxon>Pezizomycotina</taxon>
        <taxon>Sordariomycetes</taxon>
        <taxon>Hypocreomycetidae</taxon>
        <taxon>Hypocreales</taxon>
        <taxon>Ophiocordycipitaceae</taxon>
        <taxon>Drechmeria</taxon>
    </lineage>
</organism>
<dbReference type="InterPro" id="IPR003661">
    <property type="entry name" value="HisK_dim/P_dom"/>
</dbReference>
<dbReference type="Pfam" id="PF02518">
    <property type="entry name" value="HATPase_c"/>
    <property type="match status" value="1"/>
</dbReference>
<evidence type="ECO:0000259" key="18">
    <source>
        <dbReference type="PROSITE" id="PS50112"/>
    </source>
</evidence>
<name>A0A151GBY5_DRECN</name>
<dbReference type="FunFam" id="3.30.565.10:FF:000010">
    <property type="entry name" value="Sensor histidine kinase RcsC"/>
    <property type="match status" value="1"/>
</dbReference>
<dbReference type="CDD" id="cd00082">
    <property type="entry name" value="HisKA"/>
    <property type="match status" value="1"/>
</dbReference>
<dbReference type="InterPro" id="IPR001610">
    <property type="entry name" value="PAC"/>
</dbReference>
<dbReference type="InterPro" id="IPR035965">
    <property type="entry name" value="PAS-like_dom_sf"/>
</dbReference>
<dbReference type="CDD" id="cd17546">
    <property type="entry name" value="REC_hyHK_CKI1_RcsC-like"/>
    <property type="match status" value="1"/>
</dbReference>
<keyword evidence="7" id="KW-0812">Transmembrane</keyword>
<dbReference type="InterPro" id="IPR001789">
    <property type="entry name" value="Sig_transdc_resp-reg_receiver"/>
</dbReference>
<dbReference type="RefSeq" id="XP_040653974.1">
    <property type="nucleotide sequence ID" value="XM_040803870.1"/>
</dbReference>
<feature type="region of interest" description="Disordered" evidence="15">
    <location>
        <begin position="1240"/>
        <end position="1272"/>
    </location>
</feature>
<accession>A0A151GBY5</accession>
<keyword evidence="20" id="KW-1185">Reference proteome</keyword>
<keyword evidence="4" id="KW-1003">Cell membrane</keyword>
<evidence type="ECO:0000256" key="2">
    <source>
        <dbReference type="ARBA" id="ARBA00004651"/>
    </source>
</evidence>
<evidence type="ECO:0000256" key="10">
    <source>
        <dbReference type="ARBA" id="ARBA00022840"/>
    </source>
</evidence>
<dbReference type="FunFam" id="1.10.287.130:FF:000003">
    <property type="entry name" value="Histidine kinase"/>
    <property type="match status" value="1"/>
</dbReference>
<dbReference type="Pfam" id="PF00072">
    <property type="entry name" value="Response_reg"/>
    <property type="match status" value="1"/>
</dbReference>
<reference evidence="19 20" key="1">
    <citation type="journal article" date="2016" name="Sci. Rep.">
        <title>Insights into Adaptations to a Near-Obligate Nematode Endoparasitic Lifestyle from the Finished Genome of Drechmeria coniospora.</title>
        <authorList>
            <person name="Zhang L."/>
            <person name="Zhou Z."/>
            <person name="Guo Q."/>
            <person name="Fokkens L."/>
            <person name="Miskei M."/>
            <person name="Pocsi I."/>
            <person name="Zhang W."/>
            <person name="Chen M."/>
            <person name="Wang L."/>
            <person name="Sun Y."/>
            <person name="Donzelli B.G."/>
            <person name="Gibson D.M."/>
            <person name="Nelson D.R."/>
            <person name="Luo J.G."/>
            <person name="Rep M."/>
            <person name="Liu H."/>
            <person name="Yang S."/>
            <person name="Wang J."/>
            <person name="Krasnoff S.B."/>
            <person name="Xu Y."/>
            <person name="Molnar I."/>
            <person name="Lin M."/>
        </authorList>
    </citation>
    <scope>NUCLEOTIDE SEQUENCE [LARGE SCALE GENOMIC DNA]</scope>
    <source>
        <strain evidence="19 20">ARSEF 6962</strain>
    </source>
</reference>
<feature type="coiled-coil region" evidence="14">
    <location>
        <begin position="736"/>
        <end position="767"/>
    </location>
</feature>
<protein>
    <recommendedName>
        <fullName evidence="3">histidine kinase</fullName>
        <ecNumber evidence="3">2.7.13.3</ecNumber>
    </recommendedName>
</protein>
<evidence type="ECO:0000256" key="15">
    <source>
        <dbReference type="SAM" id="MobiDB-lite"/>
    </source>
</evidence>
<dbReference type="PRINTS" id="PR00344">
    <property type="entry name" value="BCTRLSENSOR"/>
</dbReference>
<keyword evidence="14" id="KW-0175">Coiled coil</keyword>
<feature type="region of interest" description="Disordered" evidence="15">
    <location>
        <begin position="167"/>
        <end position="201"/>
    </location>
</feature>
<dbReference type="SUPFAM" id="SSF55785">
    <property type="entry name" value="PYP-like sensor domain (PAS domain)"/>
    <property type="match status" value="1"/>
</dbReference>
<dbReference type="InterPro" id="IPR005467">
    <property type="entry name" value="His_kinase_dom"/>
</dbReference>
<dbReference type="EC" id="2.7.13.3" evidence="3"/>
<dbReference type="SMART" id="SM00448">
    <property type="entry name" value="REC"/>
    <property type="match status" value="1"/>
</dbReference>